<gene>
    <name evidence="1" type="ORF">V1517DRAFT_326175</name>
</gene>
<protein>
    <submittedName>
        <fullName evidence="1">Uncharacterized protein</fullName>
    </submittedName>
</protein>
<accession>A0ACC3TK13</accession>
<evidence type="ECO:0000313" key="2">
    <source>
        <dbReference type="Proteomes" id="UP001489719"/>
    </source>
</evidence>
<comment type="caution">
    <text evidence="1">The sequence shown here is derived from an EMBL/GenBank/DDBJ whole genome shotgun (WGS) entry which is preliminary data.</text>
</comment>
<dbReference type="Proteomes" id="UP001489719">
    <property type="component" value="Unassembled WGS sequence"/>
</dbReference>
<organism evidence="1 2">
    <name type="scientific">Lipomyces orientalis</name>
    <dbReference type="NCBI Taxonomy" id="1233043"/>
    <lineage>
        <taxon>Eukaryota</taxon>
        <taxon>Fungi</taxon>
        <taxon>Dikarya</taxon>
        <taxon>Ascomycota</taxon>
        <taxon>Saccharomycotina</taxon>
        <taxon>Lipomycetes</taxon>
        <taxon>Lipomycetales</taxon>
        <taxon>Lipomycetaceae</taxon>
        <taxon>Lipomyces</taxon>
    </lineage>
</organism>
<dbReference type="EMBL" id="MU970096">
    <property type="protein sequence ID" value="KAK9321545.1"/>
    <property type="molecule type" value="Genomic_DNA"/>
</dbReference>
<reference evidence="2" key="1">
    <citation type="journal article" date="2024" name="Front. Bioeng. Biotechnol.">
        <title>Genome-scale model development and genomic sequencing of the oleaginous clade Lipomyces.</title>
        <authorList>
            <person name="Czajka J.J."/>
            <person name="Han Y."/>
            <person name="Kim J."/>
            <person name="Mondo S.J."/>
            <person name="Hofstad B.A."/>
            <person name="Robles A."/>
            <person name="Haridas S."/>
            <person name="Riley R."/>
            <person name="LaButti K."/>
            <person name="Pangilinan J."/>
            <person name="Andreopoulos W."/>
            <person name="Lipzen A."/>
            <person name="Yan J."/>
            <person name="Wang M."/>
            <person name="Ng V."/>
            <person name="Grigoriev I.V."/>
            <person name="Spatafora J.W."/>
            <person name="Magnuson J.K."/>
            <person name="Baker S.E."/>
            <person name="Pomraning K.R."/>
        </authorList>
    </citation>
    <scope>NUCLEOTIDE SEQUENCE [LARGE SCALE GENOMIC DNA]</scope>
    <source>
        <strain evidence="2">CBS 10300</strain>
    </source>
</reference>
<name>A0ACC3TK13_9ASCO</name>
<evidence type="ECO:0000313" key="1">
    <source>
        <dbReference type="EMBL" id="KAK9321545.1"/>
    </source>
</evidence>
<proteinExistence type="predicted"/>
<sequence>MARNFSDPSEIYEISTRPGNPWSVIPLTRAENEVAKSPNWRFRLTPHTHGAVINETSAIQFWDISACSGSCEKNAGTTLIIYTFDSDTNTLTVSRPARVYQRFLKNYPYGSFAALTVQGTTYLYSWDPYSTSDENYDGWQRDIHVASAPASSVEDKTTWRYYNNGTGTWSSTEPLPTPRRLSAAILSLDDPPLGNKLDYFLSGSIFYSAYHDAYLLVYVSTQYLYFRVRYAPTPVGPWSQEGIIIWDPSSGFGGLDPTFGLASPVFSQTDDGSLGGKSLLLNLGTSPGSGDILTFNLTFV</sequence>
<keyword evidence="2" id="KW-1185">Reference proteome</keyword>